<comment type="function">
    <text evidence="9 10">This protein specifically catalyzes the removal of signal peptides from prolipoproteins.</text>
</comment>
<feature type="transmembrane region" description="Helical" evidence="9">
    <location>
        <begin position="133"/>
        <end position="154"/>
    </location>
</feature>
<keyword evidence="5 9" id="KW-0064">Aspartyl protease</keyword>
<keyword evidence="7 9" id="KW-1133">Transmembrane helix</keyword>
<reference evidence="12 13" key="1">
    <citation type="submission" date="2017-03" db="EMBL/GenBank/DDBJ databases">
        <title>Isolation of Levoglucosan Utilizing Bacteria.</title>
        <authorList>
            <person name="Arya A.S."/>
        </authorList>
    </citation>
    <scope>NUCLEOTIDE SEQUENCE [LARGE SCALE GENOMIC DNA]</scope>
    <source>
        <strain evidence="12 13">MEC069</strain>
    </source>
</reference>
<dbReference type="GO" id="GO:0006508">
    <property type="term" value="P:proteolysis"/>
    <property type="evidence" value="ECO:0007669"/>
    <property type="project" value="UniProtKB-KW"/>
</dbReference>
<keyword evidence="13" id="KW-1185">Reference proteome</keyword>
<dbReference type="AlphaFoldDB" id="A0A4Y8PTS4"/>
<comment type="caution">
    <text evidence="12">The sequence shown here is derived from an EMBL/GenBank/DDBJ whole genome shotgun (WGS) entry which is preliminary data.</text>
</comment>
<dbReference type="InterPro" id="IPR001872">
    <property type="entry name" value="Peptidase_A8"/>
</dbReference>
<evidence type="ECO:0000256" key="8">
    <source>
        <dbReference type="ARBA" id="ARBA00023136"/>
    </source>
</evidence>
<dbReference type="OrthoDB" id="9810259at2"/>
<dbReference type="PANTHER" id="PTHR33695">
    <property type="entry name" value="LIPOPROTEIN SIGNAL PEPTIDASE"/>
    <property type="match status" value="1"/>
</dbReference>
<comment type="pathway">
    <text evidence="9">Protein modification; lipoprotein biosynthesis (signal peptide cleavage).</text>
</comment>
<evidence type="ECO:0000256" key="2">
    <source>
        <dbReference type="ARBA" id="ARBA00022475"/>
    </source>
</evidence>
<evidence type="ECO:0000256" key="5">
    <source>
        <dbReference type="ARBA" id="ARBA00022750"/>
    </source>
</evidence>
<dbReference type="PANTHER" id="PTHR33695:SF1">
    <property type="entry name" value="LIPOPROTEIN SIGNAL PEPTIDASE"/>
    <property type="match status" value="1"/>
</dbReference>
<comment type="similarity">
    <text evidence="1 9 11">Belongs to the peptidase A8 family.</text>
</comment>
<feature type="active site" evidence="9">
    <location>
        <position position="142"/>
    </location>
</feature>
<feature type="transmembrane region" description="Helical" evidence="9">
    <location>
        <begin position="7"/>
        <end position="26"/>
    </location>
</feature>
<feature type="transmembrane region" description="Helical" evidence="9">
    <location>
        <begin position="62"/>
        <end position="80"/>
    </location>
</feature>
<name>A0A4Y8PTS4_9BACL</name>
<evidence type="ECO:0000256" key="6">
    <source>
        <dbReference type="ARBA" id="ARBA00022801"/>
    </source>
</evidence>
<keyword evidence="3 9" id="KW-0645">Protease</keyword>
<sequence length="176" mass="20229">MLKYYKFYLYALIAFILDQASKWLIVKYVTIDEQIPVLGEFFQITSHRNRGAAFGILQNQRWFFIVVTLVVVSGIIWYSLRTIREDKKLLSFSLALILGGALGNFFDRALFGQVVDFLQLHFQFSLFGKAVDYYFPIFNVADSAICVGVALIFIDSLISWRQESKGASHEHKPDLP</sequence>
<evidence type="ECO:0000256" key="11">
    <source>
        <dbReference type="RuleBase" id="RU004181"/>
    </source>
</evidence>
<dbReference type="PRINTS" id="PR00781">
    <property type="entry name" value="LIPOSIGPTASE"/>
</dbReference>
<dbReference type="RefSeq" id="WP_134756179.1">
    <property type="nucleotide sequence ID" value="NZ_MYFO02000017.1"/>
</dbReference>
<evidence type="ECO:0000256" key="7">
    <source>
        <dbReference type="ARBA" id="ARBA00022989"/>
    </source>
</evidence>
<evidence type="ECO:0000256" key="3">
    <source>
        <dbReference type="ARBA" id="ARBA00022670"/>
    </source>
</evidence>
<evidence type="ECO:0000256" key="9">
    <source>
        <dbReference type="HAMAP-Rule" id="MF_00161"/>
    </source>
</evidence>
<evidence type="ECO:0000256" key="1">
    <source>
        <dbReference type="ARBA" id="ARBA00006139"/>
    </source>
</evidence>
<evidence type="ECO:0000256" key="10">
    <source>
        <dbReference type="RuleBase" id="RU000594"/>
    </source>
</evidence>
<dbReference type="EC" id="3.4.23.36" evidence="9"/>
<gene>
    <name evidence="9" type="primary">lspA</name>
    <name evidence="12" type="ORF">B5M42_20310</name>
</gene>
<dbReference type="Pfam" id="PF01252">
    <property type="entry name" value="Peptidase_A8"/>
    <property type="match status" value="1"/>
</dbReference>
<comment type="subcellular location">
    <subcellularLocation>
        <location evidence="9">Cell membrane</location>
        <topology evidence="9">Multi-pass membrane protein</topology>
    </subcellularLocation>
</comment>
<proteinExistence type="inferred from homology"/>
<accession>A0A4Y8PTS4</accession>
<dbReference type="GO" id="GO:0005886">
    <property type="term" value="C:plasma membrane"/>
    <property type="evidence" value="ECO:0007669"/>
    <property type="project" value="UniProtKB-SubCell"/>
</dbReference>
<keyword evidence="2 9" id="KW-1003">Cell membrane</keyword>
<evidence type="ECO:0000313" key="13">
    <source>
        <dbReference type="Proteomes" id="UP000298246"/>
    </source>
</evidence>
<dbReference type="Proteomes" id="UP000298246">
    <property type="component" value="Unassembled WGS sequence"/>
</dbReference>
<organism evidence="12 13">
    <name type="scientific">Paenibacillus athensensis</name>
    <dbReference type="NCBI Taxonomy" id="1967502"/>
    <lineage>
        <taxon>Bacteria</taxon>
        <taxon>Bacillati</taxon>
        <taxon>Bacillota</taxon>
        <taxon>Bacilli</taxon>
        <taxon>Bacillales</taxon>
        <taxon>Paenibacillaceae</taxon>
        <taxon>Paenibacillus</taxon>
    </lineage>
</organism>
<evidence type="ECO:0000313" key="12">
    <source>
        <dbReference type="EMBL" id="TFE84372.1"/>
    </source>
</evidence>
<keyword evidence="6 9" id="KW-0378">Hydrolase</keyword>
<dbReference type="NCBIfam" id="TIGR00077">
    <property type="entry name" value="lspA"/>
    <property type="match status" value="1"/>
</dbReference>
<evidence type="ECO:0000256" key="4">
    <source>
        <dbReference type="ARBA" id="ARBA00022692"/>
    </source>
</evidence>
<dbReference type="UniPathway" id="UPA00665"/>
<comment type="catalytic activity">
    <reaction evidence="9 10">
        <text>Release of signal peptides from bacterial membrane prolipoproteins. Hydrolyzes -Xaa-Yaa-Zaa-|-(S,diacylglyceryl)Cys-, in which Xaa is hydrophobic (preferably Leu), and Yaa (Ala or Ser) and Zaa (Gly or Ala) have small, neutral side chains.</text>
        <dbReference type="EC" id="3.4.23.36"/>
    </reaction>
</comment>
<dbReference type="PROSITE" id="PS00855">
    <property type="entry name" value="SPASE_II"/>
    <property type="match status" value="1"/>
</dbReference>
<dbReference type="GO" id="GO:0004190">
    <property type="term" value="F:aspartic-type endopeptidase activity"/>
    <property type="evidence" value="ECO:0007669"/>
    <property type="project" value="UniProtKB-UniRule"/>
</dbReference>
<keyword evidence="4 9" id="KW-0812">Transmembrane</keyword>
<dbReference type="EMBL" id="MYFO01000035">
    <property type="protein sequence ID" value="TFE84372.1"/>
    <property type="molecule type" value="Genomic_DNA"/>
</dbReference>
<dbReference type="HAMAP" id="MF_00161">
    <property type="entry name" value="LspA"/>
    <property type="match status" value="1"/>
</dbReference>
<protein>
    <recommendedName>
        <fullName evidence="9">Lipoprotein signal peptidase</fullName>
        <ecNumber evidence="9">3.4.23.36</ecNumber>
    </recommendedName>
    <alternativeName>
        <fullName evidence="9">Prolipoprotein signal peptidase</fullName>
    </alternativeName>
    <alternativeName>
        <fullName evidence="9">Signal peptidase II</fullName>
        <shortName evidence="9">SPase II</shortName>
    </alternativeName>
</protein>
<feature type="active site" evidence="9">
    <location>
        <position position="116"/>
    </location>
</feature>
<keyword evidence="8 9" id="KW-0472">Membrane</keyword>
<feature type="transmembrane region" description="Helical" evidence="9">
    <location>
        <begin position="89"/>
        <end position="106"/>
    </location>
</feature>